<protein>
    <submittedName>
        <fullName evidence="2">Uncharacterized protein</fullName>
    </submittedName>
</protein>
<evidence type="ECO:0000256" key="1">
    <source>
        <dbReference type="SAM" id="SignalP"/>
    </source>
</evidence>
<comment type="caution">
    <text evidence="2">The sequence shown here is derived from an EMBL/GenBank/DDBJ whole genome shotgun (WGS) entry which is preliminary data.</text>
</comment>
<dbReference type="InterPro" id="IPR006311">
    <property type="entry name" value="TAT_signal"/>
</dbReference>
<feature type="chain" id="PRO_5045101245" evidence="1">
    <location>
        <begin position="31"/>
        <end position="313"/>
    </location>
</feature>
<dbReference type="Proteomes" id="UP001589867">
    <property type="component" value="Unassembled WGS sequence"/>
</dbReference>
<keyword evidence="3" id="KW-1185">Reference proteome</keyword>
<name>A0ABV6M5T1_9ACTN</name>
<keyword evidence="1" id="KW-0732">Signal</keyword>
<evidence type="ECO:0000313" key="2">
    <source>
        <dbReference type="EMBL" id="MFC0529894.1"/>
    </source>
</evidence>
<accession>A0ABV6M5T1</accession>
<feature type="signal peptide" evidence="1">
    <location>
        <begin position="1"/>
        <end position="30"/>
    </location>
</feature>
<reference evidence="2 3" key="1">
    <citation type="submission" date="2024-09" db="EMBL/GenBank/DDBJ databases">
        <authorList>
            <person name="Sun Q."/>
            <person name="Mori K."/>
        </authorList>
    </citation>
    <scope>NUCLEOTIDE SEQUENCE [LARGE SCALE GENOMIC DNA]</scope>
    <source>
        <strain evidence="2 3">TBRC 3947</strain>
    </source>
</reference>
<dbReference type="EMBL" id="JBHLUH010000039">
    <property type="protein sequence ID" value="MFC0529894.1"/>
    <property type="molecule type" value="Genomic_DNA"/>
</dbReference>
<proteinExistence type="predicted"/>
<gene>
    <name evidence="2" type="ORF">ACFFIA_19725</name>
</gene>
<dbReference type="PROSITE" id="PS51318">
    <property type="entry name" value="TAT"/>
    <property type="match status" value="1"/>
</dbReference>
<sequence>MPRRRALMAALLTLAATVVAAVGAPPAAQAAITCDTASSNATTWYDGPSAGYTYDPPFYPSHYLTWTHTHTPQGAATWSNWDGSGTALILVTSYRDGAEAYIQAINASTGANLPGLRIAEFHAGGIAVVGSWVYISAGTTIRRYRTADLRTALQNGGGYVASAGSQTVTAASFLGTYGGAVFAGEFDPDVRGWMYQYTVNSDGSLTRVGSGWEVPTKTQGVIVTGSHFLFSTSYGRQNRSNIYSVRRGYTGSLDNASLYCFRAPSMSEGMTQWNGSAYVVYESGSHLYSPDPTTRNVIRNMHRVSMSFLTSLV</sequence>
<evidence type="ECO:0000313" key="3">
    <source>
        <dbReference type="Proteomes" id="UP001589867"/>
    </source>
</evidence>
<dbReference type="RefSeq" id="WP_377252962.1">
    <property type="nucleotide sequence ID" value="NZ_JBHLUH010000039.1"/>
</dbReference>
<organism evidence="2 3">
    <name type="scientific">Phytohabitans kaempferiae</name>
    <dbReference type="NCBI Taxonomy" id="1620943"/>
    <lineage>
        <taxon>Bacteria</taxon>
        <taxon>Bacillati</taxon>
        <taxon>Actinomycetota</taxon>
        <taxon>Actinomycetes</taxon>
        <taxon>Micromonosporales</taxon>
        <taxon>Micromonosporaceae</taxon>
    </lineage>
</organism>